<keyword evidence="15" id="KW-1185">Reference proteome</keyword>
<dbReference type="SUPFAM" id="SSF54631">
    <property type="entry name" value="CBS-domain pair"/>
    <property type="match status" value="1"/>
</dbReference>
<dbReference type="GO" id="GO:0005886">
    <property type="term" value="C:plasma membrane"/>
    <property type="evidence" value="ECO:0007669"/>
    <property type="project" value="UniProtKB-SubCell"/>
</dbReference>
<dbReference type="Pfam" id="PF03471">
    <property type="entry name" value="CorC_HlyC"/>
    <property type="match status" value="1"/>
</dbReference>
<keyword evidence="8 10" id="KW-0472">Membrane</keyword>
<dbReference type="PROSITE" id="PS51846">
    <property type="entry name" value="CNNM"/>
    <property type="match status" value="1"/>
</dbReference>
<comment type="subcellular location">
    <subcellularLocation>
        <location evidence="1">Cell membrane</location>
        <topology evidence="1">Multi-pass membrane protein</topology>
    </subcellularLocation>
</comment>
<comment type="caution">
    <text evidence="14">The sequence shown here is derived from an EMBL/GenBank/DDBJ whole genome shotgun (WGS) entry which is preliminary data.</text>
</comment>
<proteinExistence type="inferred from homology"/>
<dbReference type="PANTHER" id="PTHR22777:SF32">
    <property type="entry name" value="UPF0053 INNER MEMBRANE PROTEIN YFJD"/>
    <property type="match status" value="1"/>
</dbReference>
<dbReference type="PROSITE" id="PS51371">
    <property type="entry name" value="CBS"/>
    <property type="match status" value="2"/>
</dbReference>
<organism evidence="14 15">
    <name type="scientific">Phycicoccus elongatus Lp2</name>
    <dbReference type="NCBI Taxonomy" id="1193181"/>
    <lineage>
        <taxon>Bacteria</taxon>
        <taxon>Bacillati</taxon>
        <taxon>Actinomycetota</taxon>
        <taxon>Actinomycetes</taxon>
        <taxon>Micrococcales</taxon>
        <taxon>Intrasporangiaceae</taxon>
        <taxon>Phycicoccus</taxon>
    </lineage>
</organism>
<dbReference type="SUPFAM" id="SSF56176">
    <property type="entry name" value="FAD-binding/transporter-associated domain-like"/>
    <property type="match status" value="1"/>
</dbReference>
<accession>N0E1T9</accession>
<evidence type="ECO:0000259" key="12">
    <source>
        <dbReference type="PROSITE" id="PS51371"/>
    </source>
</evidence>
<keyword evidence="6 10" id="KW-1133">Transmembrane helix</keyword>
<evidence type="ECO:0000256" key="6">
    <source>
        <dbReference type="ARBA" id="ARBA00022989"/>
    </source>
</evidence>
<evidence type="ECO:0000256" key="11">
    <source>
        <dbReference type="SAM" id="Phobius"/>
    </source>
</evidence>
<keyword evidence="3" id="KW-1003">Cell membrane</keyword>
<sequence>MTRLVILAVVAVALAFLAAAGEAALGRVSTVRAHELLTEERPGSKSLVKVVGDRAAYVALLSFIRVLGEVTAAVMVTFVVVNEVDQTWSSFALAIAIMTVVSFVVVGVSPRTIGAQNSGRYALVAAPVAVWLRRVLGPVSALLVLIGNAVTPGKGFRDGPFASESELRALVDVASDSELIEADERRMIHSVIDLGDTITREVMVPRTDMVVIDRDKTCRQGLNLLLRSGYSRIPVVGEDTDDIIGMLYLKDVARRVTHDPAGATVPVEEVMRPAAYVPDSKPADDLLKEMQRDRVHVAIVVDEYGGTAGLVTIEDILEEIVGEIADEYDREDPAIEALEDGTWRVDATMDIDDLADHLGVAIEDDEVDTVGGLIAKLGGRVPILGSTAEIAGLKLTAERMEGRRHRIATVIIERLPEVEDEEDDR</sequence>
<feature type="domain" description="CNNM transmembrane" evidence="13">
    <location>
        <begin position="1"/>
        <end position="184"/>
    </location>
</feature>
<name>N0E1T9_9MICO</name>
<dbReference type="FunFam" id="3.10.580.10:FF:000002">
    <property type="entry name" value="Magnesium/cobalt efflux protein CorC"/>
    <property type="match status" value="1"/>
</dbReference>
<dbReference type="InterPro" id="IPR036318">
    <property type="entry name" value="FAD-bd_PCMH-like_sf"/>
</dbReference>
<evidence type="ECO:0000256" key="7">
    <source>
        <dbReference type="ARBA" id="ARBA00023122"/>
    </source>
</evidence>
<dbReference type="EMBL" id="CAIZ01000139">
    <property type="protein sequence ID" value="CCH70852.1"/>
    <property type="molecule type" value="Genomic_DNA"/>
</dbReference>
<dbReference type="AlphaFoldDB" id="N0E1T9"/>
<dbReference type="eggNOG" id="COG1253">
    <property type="taxonomic scope" value="Bacteria"/>
</dbReference>
<feature type="transmembrane region" description="Helical" evidence="11">
    <location>
        <begin position="121"/>
        <end position="147"/>
    </location>
</feature>
<evidence type="ECO:0000256" key="3">
    <source>
        <dbReference type="ARBA" id="ARBA00022475"/>
    </source>
</evidence>
<evidence type="ECO:0000313" key="14">
    <source>
        <dbReference type="EMBL" id="CCH70852.1"/>
    </source>
</evidence>
<keyword evidence="5" id="KW-0677">Repeat</keyword>
<evidence type="ECO:0000313" key="15">
    <source>
        <dbReference type="Proteomes" id="UP000013167"/>
    </source>
</evidence>
<dbReference type="RefSeq" id="WP_010850695.1">
    <property type="nucleotide sequence ID" value="NZ_HF570956.1"/>
</dbReference>
<evidence type="ECO:0000256" key="4">
    <source>
        <dbReference type="ARBA" id="ARBA00022692"/>
    </source>
</evidence>
<evidence type="ECO:0000256" key="1">
    <source>
        <dbReference type="ARBA" id="ARBA00004651"/>
    </source>
</evidence>
<keyword evidence="7 9" id="KW-0129">CBS domain</keyword>
<evidence type="ECO:0000259" key="13">
    <source>
        <dbReference type="PROSITE" id="PS51846"/>
    </source>
</evidence>
<dbReference type="GO" id="GO:0050660">
    <property type="term" value="F:flavin adenine dinucleotide binding"/>
    <property type="evidence" value="ECO:0007669"/>
    <property type="project" value="InterPro"/>
</dbReference>
<dbReference type="InterPro" id="IPR002550">
    <property type="entry name" value="CNNM"/>
</dbReference>
<dbReference type="Gene3D" id="3.30.465.10">
    <property type="match status" value="1"/>
</dbReference>
<dbReference type="CDD" id="cd04590">
    <property type="entry name" value="CBS_pair_CorC_HlyC_assoc"/>
    <property type="match status" value="1"/>
</dbReference>
<dbReference type="Gene3D" id="3.10.580.10">
    <property type="entry name" value="CBS-domain"/>
    <property type="match status" value="1"/>
</dbReference>
<evidence type="ECO:0000256" key="9">
    <source>
        <dbReference type="PROSITE-ProRule" id="PRU00703"/>
    </source>
</evidence>
<protein>
    <submittedName>
        <fullName evidence="14">Uncharacterized protein</fullName>
    </submittedName>
</protein>
<dbReference type="InterPro" id="IPR000644">
    <property type="entry name" value="CBS_dom"/>
</dbReference>
<gene>
    <name evidence="14" type="ORF">BN10_680078</name>
</gene>
<dbReference type="SMART" id="SM01091">
    <property type="entry name" value="CorC_HlyC"/>
    <property type="match status" value="1"/>
</dbReference>
<dbReference type="STRING" id="1193181.BN10_680078"/>
<feature type="domain" description="CBS" evidence="12">
    <location>
        <begin position="270"/>
        <end position="327"/>
    </location>
</feature>
<feature type="domain" description="CBS" evidence="12">
    <location>
        <begin position="203"/>
        <end position="264"/>
    </location>
</feature>
<dbReference type="Pfam" id="PF00571">
    <property type="entry name" value="CBS"/>
    <property type="match status" value="2"/>
</dbReference>
<reference evidence="14 15" key="1">
    <citation type="journal article" date="2013" name="ISME J.">
        <title>A metabolic model for members of the genus Tetrasphaera involved in enhanced biological phosphorus removal.</title>
        <authorList>
            <person name="Kristiansen R."/>
            <person name="Nguyen H.T.T."/>
            <person name="Saunders A.M."/>
            <person name="Nielsen J.L."/>
            <person name="Wimmer R."/>
            <person name="Le V.Q."/>
            <person name="McIlroy S.J."/>
            <person name="Petrovski S."/>
            <person name="Seviour R.J."/>
            <person name="Calteau A."/>
            <person name="Nielsen K.L."/>
            <person name="Nielsen P.H."/>
        </authorList>
    </citation>
    <scope>NUCLEOTIDE SEQUENCE [LARGE SCALE GENOMIC DNA]</scope>
    <source>
        <strain evidence="14 15">Lp2</strain>
    </source>
</reference>
<dbReference type="InterPro" id="IPR005170">
    <property type="entry name" value="Transptr-assoc_dom"/>
</dbReference>
<evidence type="ECO:0000256" key="8">
    <source>
        <dbReference type="ARBA" id="ARBA00023136"/>
    </source>
</evidence>
<feature type="transmembrane region" description="Helical" evidence="11">
    <location>
        <begin position="88"/>
        <end position="109"/>
    </location>
</feature>
<keyword evidence="4 10" id="KW-0812">Transmembrane</keyword>
<evidence type="ECO:0000256" key="10">
    <source>
        <dbReference type="PROSITE-ProRule" id="PRU01193"/>
    </source>
</evidence>
<dbReference type="InterPro" id="IPR016169">
    <property type="entry name" value="FAD-bd_PCMH_sub2"/>
</dbReference>
<dbReference type="InterPro" id="IPR046342">
    <property type="entry name" value="CBS_dom_sf"/>
</dbReference>
<dbReference type="SMART" id="SM00116">
    <property type="entry name" value="CBS"/>
    <property type="match status" value="2"/>
</dbReference>
<dbReference type="Pfam" id="PF01595">
    <property type="entry name" value="CNNM"/>
    <property type="match status" value="1"/>
</dbReference>
<comment type="similarity">
    <text evidence="2">Belongs to the UPF0053 family.</text>
</comment>
<dbReference type="HOGENOM" id="CLU_015237_4_2_11"/>
<feature type="transmembrane region" description="Helical" evidence="11">
    <location>
        <begin position="57"/>
        <end position="81"/>
    </location>
</feature>
<dbReference type="InterPro" id="IPR044751">
    <property type="entry name" value="Ion_transp-like_CBS"/>
</dbReference>
<evidence type="ECO:0000256" key="2">
    <source>
        <dbReference type="ARBA" id="ARBA00006337"/>
    </source>
</evidence>
<dbReference type="Proteomes" id="UP000013167">
    <property type="component" value="Unassembled WGS sequence"/>
</dbReference>
<evidence type="ECO:0000256" key="5">
    <source>
        <dbReference type="ARBA" id="ARBA00022737"/>
    </source>
</evidence>
<dbReference type="OrthoDB" id="110231at2"/>
<dbReference type="PANTHER" id="PTHR22777">
    <property type="entry name" value="HEMOLYSIN-RELATED"/>
    <property type="match status" value="1"/>
</dbReference>